<sequence>MSPLYASSRVASACLLASLFAAGAASAQSTEKSQARPHNVIIFVADGLRRNSVTPETMPAFYKLRSEGVDFQNSHSVFPTFTTANASAIATGHGLGDTGDYSNVIWPGTWLARPDAVTGAGFITPFLENDEILADMNAIFNGNYLGERTLLSVAREHGFHVASVGKLGPTAIQQNDSLAWDPTGFIDSKGAIVIDDATGTDAGLALPIDVQEAMEAAGLPTQAPTRSNGYPEGSKWNNGFSGDAKNPGTLQANFTQQQWMIDVTTKALLPMFTKAPSDPAEKEAPFVILFWSRDPDATQHNQGDSPLALTPGINGPTSALALKNADHCLGELLAWLDRHPAVKANTDVLVTSDHGFATISRREIDATGATTSAPAANLQDDVANPLAHDQEHMLPTGFLALDLGAQLGLHVFDAAKRSTTTASVYEQVPLTDKVHFPSSGSALLGDKVTRLDGQDAKILIATNGGSDLLYFPAGDTALIKDTVAVLASMDYVGGIFVDDKYCADPSVCAGALPMSAVGLVGHSNVPRPAIAVAFKHFYLEPGNLQSGIQLSDNALKEGQGMHGGLARDQTFNNMAAIGPDFRQHFADNAPFGNIDLVPTIAHILGIEMPSAGALKGRVATEALKEGKPAESKSAGEHKTLESTPTTEGLHTVLEYQELNGVKYYDQACLVAKDTHTCK</sequence>
<feature type="compositionally biased region" description="Basic and acidic residues" evidence="1">
    <location>
        <begin position="624"/>
        <end position="640"/>
    </location>
</feature>
<evidence type="ECO:0000313" key="3">
    <source>
        <dbReference type="EMBL" id="SEG62641.1"/>
    </source>
</evidence>
<dbReference type="OrthoDB" id="9779418at2"/>
<dbReference type="InterPro" id="IPR017850">
    <property type="entry name" value="Alkaline_phosphatase_core_sf"/>
</dbReference>
<dbReference type="PANTHER" id="PTHR10151:SF120">
    <property type="entry name" value="BIS(5'-ADENOSYL)-TRIPHOSPHATASE"/>
    <property type="match status" value="1"/>
</dbReference>
<name>A0A1H6BPL5_9BACT</name>
<protein>
    <submittedName>
        <fullName evidence="3">Type I phosphodiesterase / nucleotide pyrophosphatase</fullName>
    </submittedName>
</protein>
<proteinExistence type="predicted"/>
<evidence type="ECO:0000256" key="1">
    <source>
        <dbReference type="SAM" id="MobiDB-lite"/>
    </source>
</evidence>
<keyword evidence="2" id="KW-0732">Signal</keyword>
<dbReference type="Gene3D" id="3.40.720.10">
    <property type="entry name" value="Alkaline Phosphatase, subunit A"/>
    <property type="match status" value="2"/>
</dbReference>
<dbReference type="PANTHER" id="PTHR10151">
    <property type="entry name" value="ECTONUCLEOTIDE PYROPHOSPHATASE/PHOSPHODIESTERASE"/>
    <property type="match status" value="1"/>
</dbReference>
<evidence type="ECO:0000256" key="2">
    <source>
        <dbReference type="SAM" id="SignalP"/>
    </source>
</evidence>
<dbReference type="AlphaFoldDB" id="A0A1H6BPL5"/>
<dbReference type="GO" id="GO:0016787">
    <property type="term" value="F:hydrolase activity"/>
    <property type="evidence" value="ECO:0007669"/>
    <property type="project" value="UniProtKB-ARBA"/>
</dbReference>
<reference evidence="3 4" key="1">
    <citation type="submission" date="2016-10" db="EMBL/GenBank/DDBJ databases">
        <authorList>
            <person name="de Groot N.N."/>
        </authorList>
    </citation>
    <scope>NUCLEOTIDE SEQUENCE [LARGE SCALE GENOMIC DNA]</scope>
    <source>
        <strain evidence="3 4">DSM 22489</strain>
    </source>
</reference>
<gene>
    <name evidence="3" type="ORF">SAMN05421819_3907</name>
</gene>
<accession>A0A1H6BPL5</accession>
<evidence type="ECO:0000313" key="4">
    <source>
        <dbReference type="Proteomes" id="UP000236728"/>
    </source>
</evidence>
<feature type="chain" id="PRO_5009294000" evidence="2">
    <location>
        <begin position="28"/>
        <end position="678"/>
    </location>
</feature>
<dbReference type="SUPFAM" id="SSF53649">
    <property type="entry name" value="Alkaline phosphatase-like"/>
    <property type="match status" value="1"/>
</dbReference>
<organism evidence="3 4">
    <name type="scientific">Bryocella elongata</name>
    <dbReference type="NCBI Taxonomy" id="863522"/>
    <lineage>
        <taxon>Bacteria</taxon>
        <taxon>Pseudomonadati</taxon>
        <taxon>Acidobacteriota</taxon>
        <taxon>Terriglobia</taxon>
        <taxon>Terriglobales</taxon>
        <taxon>Acidobacteriaceae</taxon>
        <taxon>Bryocella</taxon>
    </lineage>
</organism>
<dbReference type="EMBL" id="FNVA01000007">
    <property type="protein sequence ID" value="SEG62641.1"/>
    <property type="molecule type" value="Genomic_DNA"/>
</dbReference>
<feature type="region of interest" description="Disordered" evidence="1">
    <location>
        <begin position="624"/>
        <end position="648"/>
    </location>
</feature>
<dbReference type="InterPro" id="IPR002591">
    <property type="entry name" value="Phosphodiest/P_Trfase"/>
</dbReference>
<dbReference type="Pfam" id="PF01663">
    <property type="entry name" value="Phosphodiest"/>
    <property type="match status" value="1"/>
</dbReference>
<feature type="signal peptide" evidence="2">
    <location>
        <begin position="1"/>
        <end position="27"/>
    </location>
</feature>
<dbReference type="Proteomes" id="UP000236728">
    <property type="component" value="Unassembled WGS sequence"/>
</dbReference>
<dbReference type="RefSeq" id="WP_103934744.1">
    <property type="nucleotide sequence ID" value="NZ_FNVA01000007.1"/>
</dbReference>
<keyword evidence="4" id="KW-1185">Reference proteome</keyword>